<keyword evidence="4 12" id="KW-0732">Signal</keyword>
<dbReference type="SMART" id="SM00409">
    <property type="entry name" value="IG"/>
    <property type="match status" value="2"/>
</dbReference>
<dbReference type="InterPro" id="IPR003599">
    <property type="entry name" value="Ig_sub"/>
</dbReference>
<dbReference type="CDD" id="cd16091">
    <property type="entry name" value="IgV_HHLA2"/>
    <property type="match status" value="1"/>
</dbReference>
<dbReference type="PROSITE" id="PS50835">
    <property type="entry name" value="IG_LIKE"/>
    <property type="match status" value="2"/>
</dbReference>
<protein>
    <recommendedName>
        <fullName evidence="13">Ig-like domain-containing protein</fullName>
    </recommendedName>
</protein>
<name>A0A3B4DVQ9_PYGNA</name>
<dbReference type="InterPro" id="IPR013783">
    <property type="entry name" value="Ig-like_fold"/>
</dbReference>
<dbReference type="InterPro" id="IPR036179">
    <property type="entry name" value="Ig-like_dom_sf"/>
</dbReference>
<keyword evidence="10" id="KW-0393">Immunoglobulin domain</keyword>
<organism evidence="14 15">
    <name type="scientific">Pygocentrus nattereri</name>
    <name type="common">Red-bellied piranha</name>
    <dbReference type="NCBI Taxonomy" id="42514"/>
    <lineage>
        <taxon>Eukaryota</taxon>
        <taxon>Metazoa</taxon>
        <taxon>Chordata</taxon>
        <taxon>Craniata</taxon>
        <taxon>Vertebrata</taxon>
        <taxon>Euteleostomi</taxon>
        <taxon>Actinopterygii</taxon>
        <taxon>Neopterygii</taxon>
        <taxon>Teleostei</taxon>
        <taxon>Ostariophysi</taxon>
        <taxon>Characiformes</taxon>
        <taxon>Characoidei</taxon>
        <taxon>Pygocentrus</taxon>
    </lineage>
</organism>
<feature type="domain" description="Ig-like" evidence="13">
    <location>
        <begin position="227"/>
        <end position="325"/>
    </location>
</feature>
<proteinExistence type="predicted"/>
<dbReference type="GO" id="GO:0007166">
    <property type="term" value="P:cell surface receptor signaling pathway"/>
    <property type="evidence" value="ECO:0007669"/>
    <property type="project" value="TreeGrafter"/>
</dbReference>
<dbReference type="InterPro" id="IPR007110">
    <property type="entry name" value="Ig-like_dom"/>
</dbReference>
<dbReference type="OMA" id="CHNTPEL"/>
<dbReference type="GO" id="GO:0071222">
    <property type="term" value="P:cellular response to lipopolysaccharide"/>
    <property type="evidence" value="ECO:0007669"/>
    <property type="project" value="TreeGrafter"/>
</dbReference>
<evidence type="ECO:0000313" key="14">
    <source>
        <dbReference type="Ensembl" id="ENSPNAP00000028487.2"/>
    </source>
</evidence>
<accession>A0A3B4DVQ9</accession>
<sequence>LAKTPAAAFLLIFLRACLSITHPPKDAQVTCLFHEDCILPCSFRPTSAVVIHWYKQQIPVHSYYYNKDQFGLQNKHFSGRTCLFNSQIAQGNASLVLRKVKVQDRGRYKCYTSTRKGNQETFVNLGVKALIQLVKIELTEEKVTCLAQNIYPAPHLFWSTEPPTDPASLHNYTSNTADSKGLFTIESTVNILGNITQYAYFCSVVSADGSQVWTASVKRQDELFGEEGSALLIPCMVPQPRHNFTLTWTFIRTNDPVIIFTYDSRTRKMSNPWENRADMDMEQVHMGNGSLTLLSPESLSHTGVYTCTFSSFQMKHQVQTWVNVTVRVADADENVCRRSWWGTAASVFIFVLTISVALSRCLRLRGKGNKGLSLHIFSSA</sequence>
<evidence type="ECO:0000256" key="9">
    <source>
        <dbReference type="ARBA" id="ARBA00023180"/>
    </source>
</evidence>
<evidence type="ECO:0000256" key="11">
    <source>
        <dbReference type="SAM" id="Phobius"/>
    </source>
</evidence>
<evidence type="ECO:0000256" key="10">
    <source>
        <dbReference type="ARBA" id="ARBA00023319"/>
    </source>
</evidence>
<keyword evidence="3 11" id="KW-0812">Transmembrane</keyword>
<keyword evidence="15" id="KW-1185">Reference proteome</keyword>
<evidence type="ECO:0000256" key="7">
    <source>
        <dbReference type="ARBA" id="ARBA00023157"/>
    </source>
</evidence>
<evidence type="ECO:0000256" key="1">
    <source>
        <dbReference type="ARBA" id="ARBA00004251"/>
    </source>
</evidence>
<dbReference type="GeneTree" id="ENSGT00940000163670"/>
<dbReference type="Gene3D" id="2.60.40.10">
    <property type="entry name" value="Immunoglobulins"/>
    <property type="match status" value="3"/>
</dbReference>
<dbReference type="AlphaFoldDB" id="A0A3B4DVQ9"/>
<dbReference type="InterPro" id="IPR013106">
    <property type="entry name" value="Ig_V-set"/>
</dbReference>
<dbReference type="FunFam" id="2.60.40.10:FF:000142">
    <property type="entry name" value="V-set domain-containing T-cell activation inhibitor 1"/>
    <property type="match status" value="1"/>
</dbReference>
<feature type="transmembrane region" description="Helical" evidence="11">
    <location>
        <begin position="340"/>
        <end position="362"/>
    </location>
</feature>
<dbReference type="GO" id="GO:0042130">
    <property type="term" value="P:negative regulation of T cell proliferation"/>
    <property type="evidence" value="ECO:0007669"/>
    <property type="project" value="TreeGrafter"/>
</dbReference>
<reference evidence="14" key="2">
    <citation type="submission" date="2025-08" db="UniProtKB">
        <authorList>
            <consortium name="Ensembl"/>
        </authorList>
    </citation>
    <scope>IDENTIFICATION</scope>
</reference>
<reference evidence="14 15" key="1">
    <citation type="submission" date="2020-10" db="EMBL/GenBank/DDBJ databases">
        <title>Pygocentrus nattereri (red-bellied piranha) genome, fPygNat1, primary haplotype.</title>
        <authorList>
            <person name="Myers G."/>
            <person name="Meyer A."/>
            <person name="Karagic N."/>
            <person name="Pippel M."/>
            <person name="Winkler S."/>
            <person name="Tracey A."/>
            <person name="Wood J."/>
            <person name="Formenti G."/>
            <person name="Howe K."/>
            <person name="Fedrigo O."/>
            <person name="Jarvis E.D."/>
        </authorList>
    </citation>
    <scope>NUCLEOTIDE SEQUENCE [LARGE SCALE GENOMIC DNA]</scope>
</reference>
<dbReference type="InterPro" id="IPR051713">
    <property type="entry name" value="T-cell_Activation_Regulation"/>
</dbReference>
<keyword evidence="8" id="KW-0675">Receptor</keyword>
<comment type="subcellular location">
    <subcellularLocation>
        <location evidence="1">Cell membrane</location>
        <topology evidence="1">Single-pass type I membrane protein</topology>
    </subcellularLocation>
</comment>
<evidence type="ECO:0000256" key="6">
    <source>
        <dbReference type="ARBA" id="ARBA00023136"/>
    </source>
</evidence>
<evidence type="ECO:0000256" key="2">
    <source>
        <dbReference type="ARBA" id="ARBA00022475"/>
    </source>
</evidence>
<dbReference type="GO" id="GO:0031295">
    <property type="term" value="P:T cell costimulation"/>
    <property type="evidence" value="ECO:0007669"/>
    <property type="project" value="TreeGrafter"/>
</dbReference>
<dbReference type="GO" id="GO:0006955">
    <property type="term" value="P:immune response"/>
    <property type="evidence" value="ECO:0007669"/>
    <property type="project" value="TreeGrafter"/>
</dbReference>
<dbReference type="Ensembl" id="ENSPNAT00000014687.2">
    <property type="protein sequence ID" value="ENSPNAP00000028487.2"/>
    <property type="gene ID" value="ENSPNAG00000014202.2"/>
</dbReference>
<dbReference type="Proteomes" id="UP001501920">
    <property type="component" value="Chromosome 18"/>
</dbReference>
<feature type="domain" description="Ig-like" evidence="13">
    <location>
        <begin position="5"/>
        <end position="126"/>
    </location>
</feature>
<dbReference type="PANTHER" id="PTHR25466">
    <property type="entry name" value="T-LYMPHOCYTE ACTIVATION ANTIGEN"/>
    <property type="match status" value="1"/>
</dbReference>
<keyword evidence="5 11" id="KW-1133">Transmembrane helix</keyword>
<dbReference type="GO" id="GO:0042102">
    <property type="term" value="P:positive regulation of T cell proliferation"/>
    <property type="evidence" value="ECO:0007669"/>
    <property type="project" value="TreeGrafter"/>
</dbReference>
<dbReference type="SUPFAM" id="SSF48726">
    <property type="entry name" value="Immunoglobulin"/>
    <property type="match status" value="3"/>
</dbReference>
<evidence type="ECO:0000256" key="3">
    <source>
        <dbReference type="ARBA" id="ARBA00022692"/>
    </source>
</evidence>
<keyword evidence="6 11" id="KW-0472">Membrane</keyword>
<dbReference type="Pfam" id="PF07686">
    <property type="entry name" value="V-set"/>
    <property type="match status" value="2"/>
</dbReference>
<dbReference type="STRING" id="42514.ENSPNAP00000028487"/>
<reference evidence="14" key="3">
    <citation type="submission" date="2025-09" db="UniProtKB">
        <authorList>
            <consortium name="Ensembl"/>
        </authorList>
    </citation>
    <scope>IDENTIFICATION</scope>
</reference>
<feature type="chain" id="PRO_5043590574" description="Ig-like domain-containing protein" evidence="12">
    <location>
        <begin position="20"/>
        <end position="380"/>
    </location>
</feature>
<evidence type="ECO:0000256" key="12">
    <source>
        <dbReference type="SAM" id="SignalP"/>
    </source>
</evidence>
<evidence type="ECO:0000256" key="8">
    <source>
        <dbReference type="ARBA" id="ARBA00023170"/>
    </source>
</evidence>
<keyword evidence="7" id="KW-1015">Disulfide bond</keyword>
<dbReference type="PANTHER" id="PTHR25466:SF14">
    <property type="entry name" value="BUTYROPHILIN SUBFAMILY 2 MEMBER A2-LIKE-RELATED"/>
    <property type="match status" value="1"/>
</dbReference>
<feature type="signal peptide" evidence="12">
    <location>
        <begin position="1"/>
        <end position="19"/>
    </location>
</feature>
<evidence type="ECO:0000259" key="13">
    <source>
        <dbReference type="PROSITE" id="PS50835"/>
    </source>
</evidence>
<dbReference type="GO" id="GO:0009897">
    <property type="term" value="C:external side of plasma membrane"/>
    <property type="evidence" value="ECO:0007669"/>
    <property type="project" value="TreeGrafter"/>
</dbReference>
<evidence type="ECO:0000256" key="4">
    <source>
        <dbReference type="ARBA" id="ARBA00022729"/>
    </source>
</evidence>
<evidence type="ECO:0000256" key="5">
    <source>
        <dbReference type="ARBA" id="ARBA00022989"/>
    </source>
</evidence>
<keyword evidence="9" id="KW-0325">Glycoprotein</keyword>
<keyword evidence="2" id="KW-1003">Cell membrane</keyword>
<evidence type="ECO:0000313" key="15">
    <source>
        <dbReference type="Proteomes" id="UP001501920"/>
    </source>
</evidence>